<proteinExistence type="predicted"/>
<evidence type="ECO:0000313" key="2">
    <source>
        <dbReference type="Proteomes" id="UP000257109"/>
    </source>
</evidence>
<dbReference type="Proteomes" id="UP000257109">
    <property type="component" value="Unassembled WGS sequence"/>
</dbReference>
<comment type="caution">
    <text evidence="1">The sequence shown here is derived from an EMBL/GenBank/DDBJ whole genome shotgun (WGS) entry which is preliminary data.</text>
</comment>
<name>A0A371E1A6_MUCPR</name>
<feature type="non-terminal residue" evidence="1">
    <location>
        <position position="1"/>
    </location>
</feature>
<evidence type="ECO:0000313" key="1">
    <source>
        <dbReference type="EMBL" id="RDX58567.1"/>
    </source>
</evidence>
<reference evidence="1" key="1">
    <citation type="submission" date="2018-05" db="EMBL/GenBank/DDBJ databases">
        <title>Draft genome of Mucuna pruriens seed.</title>
        <authorList>
            <person name="Nnadi N.E."/>
            <person name="Vos R."/>
            <person name="Hasami M.H."/>
            <person name="Devisetty U.K."/>
            <person name="Aguiy J.C."/>
        </authorList>
    </citation>
    <scope>NUCLEOTIDE SEQUENCE [LARGE SCALE GENOMIC DNA]</scope>
    <source>
        <strain evidence="1">JCA_2017</strain>
    </source>
</reference>
<dbReference type="EMBL" id="QJKJ01017359">
    <property type="protein sequence ID" value="RDX58567.1"/>
    <property type="molecule type" value="Genomic_DNA"/>
</dbReference>
<keyword evidence="2" id="KW-1185">Reference proteome</keyword>
<dbReference type="AlphaFoldDB" id="A0A371E1A6"/>
<gene>
    <name evidence="1" type="ORF">CR513_62109</name>
</gene>
<protein>
    <submittedName>
        <fullName evidence="1">Uncharacterized protein</fullName>
    </submittedName>
</protein>
<sequence>MDSRVEGDASYDGREAYLPFGISSSHSCKDSPAKSFRVLYSSILGPNFFALGAFIASKRGEDTLDFTTWCYPSPAIRSVSLGNPQADTHRTLRPIMTRFFLDSRCSSWVVADLACSLVVNGKDLHSTRDNGSLVCLTWFHQRFCPLGKISTLDKTWEKFLEMLRKYPHHDFLRGNLSTLNQTSINVACGGIIRKKSLNEAYGIIEDMASNTYYYSLSDRHVTRRPIEVHQVETRGVVEKKLDALTK</sequence>
<accession>A0A371E1A6</accession>
<organism evidence="1 2">
    <name type="scientific">Mucuna pruriens</name>
    <name type="common">Velvet bean</name>
    <name type="synonym">Dolichos pruriens</name>
    <dbReference type="NCBI Taxonomy" id="157652"/>
    <lineage>
        <taxon>Eukaryota</taxon>
        <taxon>Viridiplantae</taxon>
        <taxon>Streptophyta</taxon>
        <taxon>Embryophyta</taxon>
        <taxon>Tracheophyta</taxon>
        <taxon>Spermatophyta</taxon>
        <taxon>Magnoliopsida</taxon>
        <taxon>eudicotyledons</taxon>
        <taxon>Gunneridae</taxon>
        <taxon>Pentapetalae</taxon>
        <taxon>rosids</taxon>
        <taxon>fabids</taxon>
        <taxon>Fabales</taxon>
        <taxon>Fabaceae</taxon>
        <taxon>Papilionoideae</taxon>
        <taxon>50 kb inversion clade</taxon>
        <taxon>NPAAA clade</taxon>
        <taxon>indigoferoid/millettioid clade</taxon>
        <taxon>Phaseoleae</taxon>
        <taxon>Mucuna</taxon>
    </lineage>
</organism>